<proteinExistence type="predicted"/>
<protein>
    <submittedName>
        <fullName evidence="1">Tetratricopeptide repeat protein</fullName>
    </submittedName>
</protein>
<dbReference type="Proteomes" id="UP000683559">
    <property type="component" value="Chromosome"/>
</dbReference>
<evidence type="ECO:0000313" key="1">
    <source>
        <dbReference type="EMBL" id="QXE89405.1"/>
    </source>
</evidence>
<dbReference type="EMBL" id="CP077683">
    <property type="protein sequence ID" value="QXE89405.1"/>
    <property type="molecule type" value="Genomic_DNA"/>
</dbReference>
<reference evidence="1 2" key="1">
    <citation type="submission" date="2021-06" db="EMBL/GenBank/DDBJ databases">
        <title>Gemonas diversity in paddy soil.</title>
        <authorList>
            <person name="Liu G."/>
        </authorList>
    </citation>
    <scope>NUCLEOTIDE SEQUENCE [LARGE SCALE GENOMIC DNA]</scope>
    <source>
        <strain evidence="1 2">RG2</strain>
    </source>
</reference>
<gene>
    <name evidence="1" type="ORF">KP001_13175</name>
</gene>
<dbReference type="Pfam" id="PF13432">
    <property type="entry name" value="TPR_16"/>
    <property type="match status" value="1"/>
</dbReference>
<organism evidence="1 2">
    <name type="scientific">Geomonas subterranea</name>
    <dbReference type="NCBI Taxonomy" id="2847989"/>
    <lineage>
        <taxon>Bacteria</taxon>
        <taxon>Pseudomonadati</taxon>
        <taxon>Thermodesulfobacteriota</taxon>
        <taxon>Desulfuromonadia</taxon>
        <taxon>Geobacterales</taxon>
        <taxon>Geobacteraceae</taxon>
        <taxon>Geomonas</taxon>
    </lineage>
</organism>
<name>A0ABX8LBK8_9BACT</name>
<keyword evidence="2" id="KW-1185">Reference proteome</keyword>
<evidence type="ECO:0000313" key="2">
    <source>
        <dbReference type="Proteomes" id="UP000683559"/>
    </source>
</evidence>
<sequence length="161" mass="18275">MTRRQTGERVNGQELTQLETRELVHLGKEELEAGHYSSAQRYLHAALERQRTPEHLSLYAVALAQTAGNVQKAVALCQEAIKREPRNCNHFLRLGTVYLLAGRKREAIRTLNLGLRVGKNPAITKLLQTLGHRERPVLPFLSRGNPLNKYLGKMRSSLFKK</sequence>
<accession>A0ABX8LBK8</accession>